<organism evidence="1 2">
    <name type="scientific">Caerostris darwini</name>
    <dbReference type="NCBI Taxonomy" id="1538125"/>
    <lineage>
        <taxon>Eukaryota</taxon>
        <taxon>Metazoa</taxon>
        <taxon>Ecdysozoa</taxon>
        <taxon>Arthropoda</taxon>
        <taxon>Chelicerata</taxon>
        <taxon>Arachnida</taxon>
        <taxon>Araneae</taxon>
        <taxon>Araneomorphae</taxon>
        <taxon>Entelegynae</taxon>
        <taxon>Araneoidea</taxon>
        <taxon>Araneidae</taxon>
        <taxon>Caerostris</taxon>
    </lineage>
</organism>
<reference evidence="1 2" key="1">
    <citation type="submission" date="2021-06" db="EMBL/GenBank/DDBJ databases">
        <title>Caerostris darwini draft genome.</title>
        <authorList>
            <person name="Kono N."/>
            <person name="Arakawa K."/>
        </authorList>
    </citation>
    <scope>NUCLEOTIDE SEQUENCE [LARGE SCALE GENOMIC DNA]</scope>
</reference>
<dbReference type="EMBL" id="BPLQ01012314">
    <property type="protein sequence ID" value="GIY64418.1"/>
    <property type="molecule type" value="Genomic_DNA"/>
</dbReference>
<evidence type="ECO:0000313" key="1">
    <source>
        <dbReference type="EMBL" id="GIY64418.1"/>
    </source>
</evidence>
<comment type="caution">
    <text evidence="1">The sequence shown here is derived from an EMBL/GenBank/DDBJ whole genome shotgun (WGS) entry which is preliminary data.</text>
</comment>
<sequence length="107" mass="12914">MNYRRVERFTLRKNAPIPSTESADFENYLFSESEQYPFKLHPMVQHQQERFRLIRYCIPMNHICRLESYKTDRPPLRRSLRKGASPEFPEAINCSNSIRIHLNQMQL</sequence>
<name>A0AAV4V339_9ARAC</name>
<gene>
    <name evidence="1" type="ORF">CDAR_579541</name>
</gene>
<proteinExistence type="predicted"/>
<protein>
    <submittedName>
        <fullName evidence="1">Uncharacterized protein</fullName>
    </submittedName>
</protein>
<dbReference type="Proteomes" id="UP001054837">
    <property type="component" value="Unassembled WGS sequence"/>
</dbReference>
<evidence type="ECO:0000313" key="2">
    <source>
        <dbReference type="Proteomes" id="UP001054837"/>
    </source>
</evidence>
<keyword evidence="2" id="KW-1185">Reference proteome</keyword>
<dbReference type="AlphaFoldDB" id="A0AAV4V339"/>
<accession>A0AAV4V339</accession>